<keyword evidence="4" id="KW-1185">Reference proteome</keyword>
<dbReference type="Gene3D" id="1.10.220.20">
    <property type="match status" value="1"/>
</dbReference>
<sequence length="1496" mass="165467">MATSQDGAVSPGHIIYSEILSVTSVMRKNSRWSSSMHTFYTKDSALASNLGLRRPGSINVSTPQQGSREEDLMSGFEELKRSLRSAQDISSISLADILAPFLSVIRSPLSTGPITSAALSALHSFFFCGLFLKNDPSVDVALAAVSSSVCHCKFEASDSSGDEVVLLRILTVIEDCLCGGWGARLGDIEVCEMLETVLATCVQMRLGEALRRSAELTMHKLVRTVLSKLHILDPVSEEKRLLVIPSAPAAGTDPSLPTQAVEPVSGDPVAASQPVNPIAESPQDTSRTHKLDYGLPSIVELLRVLVNILDPHDRIHTDSTRLLALGVLNTSLEVSGPRLGDFPTLRTMILDHGCKYLFQLAQSDNPSIFQLTLRTISTMMNSMRRYLKLQQELFLAYTLDRLAPPVTGKPSRLGTPVPRSGLFSPRSSSPGSHTSSLELPEEADVEKGSPTPNRPSVVPASGNARDLLLDVLSQISSHPSFLVELFSNYDCDINAENLFDRIIDLLTKGVYTDYYGEPLQFSYLSAQYLCLDILLTFINAMATRTAVPYPEWPTSYVSAEELMQRKSKKRLILAGATRFNSKPKTGLAFLEENGLIYHDLSDEITRPQSLAKFLKSSTRLDKKLLGDFISKPENIDVLKAFVGLFDFREKPIADAMRELLETFRLPGEAQQISRITETFAEIYFASKPAEIKTQDAVYVLAYSVIMLNTDLHNPQVRKRMTVEDYQRNLRGVNDGSDFSTEYLQAVYDSIRRQEIVMPEEHTGQLGFEFAWKELLMRSRQSGELMICNSPVFDKEIFRSIWKPVISAITFAFMTFDDDYIIERAIAGFRQCATLAGYFQLPEVFDYVVISLSQVTSLLSENLPSEVPVYPVVEVEGQSITVSSLAVGFGAHLKGQLAAVVLFNIMNGNGNAIREGWIQVFEILLNLFIHSLLPTRMLQMVDFFGGVSMIPLRGNSGQPTRPPPRNDGLLSTLSSYLMTPYSSSQDNPVPSASDADIESTLCALDCISTCRLEELYAQIMQLDLEPLVAAVRSLEALAYERTSTSLQHESDDTPADSVEGSLRPLPYDPASVFLLEMMVSIVCKTPEHIEELWPIVFEHLSLLLKFSRMYSVLLVERAVVSIMRICLILAAAKPSQLRDQIYLSFDLLGGLPPVVANSVAEQIISGLILIVQNHREVVSSQTEWNIVLALIRSSVSNLEAARASFDLIQRLIVEGSERCISVDNIVGLVAVLDDFASAAGIAAEVEQHARRRPQSTSTSSSVIDRGQKAVDLMFEILKYIPSLTESRNESRDRSRRQLTLPVLVSLSRQSTSASSEVRHSALSSLSRAILGPLVVVSRTDIAEVFQRVLYPLLEVLIAAPGNVETTESRLRASVLLCKAFMRFEVSDNVTGEDVTECWMQVLDYLGRLMRIDQSEQLSEAVHESLKNVILVMHAAGMLLPPLTEERGDLRNEGQLWRITQDKIEQFIPGFLESIVPLSPPRPSSVELTTTSAPTTEI</sequence>
<dbReference type="Proteomes" id="UP000759537">
    <property type="component" value="Unassembled WGS sequence"/>
</dbReference>
<feature type="region of interest" description="Disordered" evidence="1">
    <location>
        <begin position="250"/>
        <end position="289"/>
    </location>
</feature>
<accession>A0A9P5MUV0</accession>
<dbReference type="InterPro" id="IPR035999">
    <property type="entry name" value="Sec7_dom_sf"/>
</dbReference>
<evidence type="ECO:0000313" key="3">
    <source>
        <dbReference type="EMBL" id="KAF8479214.1"/>
    </source>
</evidence>
<reference evidence="3" key="1">
    <citation type="submission" date="2019-10" db="EMBL/GenBank/DDBJ databases">
        <authorList>
            <consortium name="DOE Joint Genome Institute"/>
            <person name="Kuo A."/>
            <person name="Miyauchi S."/>
            <person name="Kiss E."/>
            <person name="Drula E."/>
            <person name="Kohler A."/>
            <person name="Sanchez-Garcia M."/>
            <person name="Andreopoulos B."/>
            <person name="Barry K.W."/>
            <person name="Bonito G."/>
            <person name="Buee M."/>
            <person name="Carver A."/>
            <person name="Chen C."/>
            <person name="Cichocki N."/>
            <person name="Clum A."/>
            <person name="Culley D."/>
            <person name="Crous P.W."/>
            <person name="Fauchery L."/>
            <person name="Girlanda M."/>
            <person name="Hayes R."/>
            <person name="Keri Z."/>
            <person name="LaButti K."/>
            <person name="Lipzen A."/>
            <person name="Lombard V."/>
            <person name="Magnuson J."/>
            <person name="Maillard F."/>
            <person name="Morin E."/>
            <person name="Murat C."/>
            <person name="Nolan M."/>
            <person name="Ohm R."/>
            <person name="Pangilinan J."/>
            <person name="Pereira M."/>
            <person name="Perotto S."/>
            <person name="Peter M."/>
            <person name="Riley R."/>
            <person name="Sitrit Y."/>
            <person name="Stielow B."/>
            <person name="Szollosi G."/>
            <person name="Zifcakova L."/>
            <person name="Stursova M."/>
            <person name="Spatafora J.W."/>
            <person name="Tedersoo L."/>
            <person name="Vaario L.-M."/>
            <person name="Yamada A."/>
            <person name="Yan M."/>
            <person name="Wang P."/>
            <person name="Xu J."/>
            <person name="Bruns T."/>
            <person name="Baldrian P."/>
            <person name="Vilgalys R."/>
            <person name="Henrissat B."/>
            <person name="Grigoriev I.V."/>
            <person name="Hibbett D."/>
            <person name="Nagy L.G."/>
            <person name="Martin F.M."/>
        </authorList>
    </citation>
    <scope>NUCLEOTIDE SEQUENCE</scope>
    <source>
        <strain evidence="3">Prilba</strain>
    </source>
</reference>
<protein>
    <submittedName>
        <fullName evidence="3">Sec7-like domain is implicated in guanine nucleotide exchange function</fullName>
    </submittedName>
</protein>
<feature type="region of interest" description="Disordered" evidence="1">
    <location>
        <begin position="407"/>
        <end position="460"/>
    </location>
</feature>
<dbReference type="PROSITE" id="PS50190">
    <property type="entry name" value="SEC7"/>
    <property type="match status" value="1"/>
</dbReference>
<proteinExistence type="predicted"/>
<dbReference type="PANTHER" id="PTHR10663:SF388">
    <property type="entry name" value="GOLGI-SPECIFIC BREFELDIN A-RESISTANCE GUANINE NUCLEOTIDE EXCHANGE FACTOR 1"/>
    <property type="match status" value="1"/>
</dbReference>
<gene>
    <name evidence="3" type="ORF">DFH94DRAFT_748448</name>
</gene>
<dbReference type="CDD" id="cd00171">
    <property type="entry name" value="Sec7"/>
    <property type="match status" value="1"/>
</dbReference>
<dbReference type="GO" id="GO:0016192">
    <property type="term" value="P:vesicle-mediated transport"/>
    <property type="evidence" value="ECO:0007669"/>
    <property type="project" value="UniProtKB-ARBA"/>
</dbReference>
<comment type="caution">
    <text evidence="3">The sequence shown here is derived from an EMBL/GenBank/DDBJ whole genome shotgun (WGS) entry which is preliminary data.</text>
</comment>
<dbReference type="InterPro" id="IPR056604">
    <property type="entry name" value="GBF1-like_TPR"/>
</dbReference>
<dbReference type="Pfam" id="PF12783">
    <property type="entry name" value="Sec7-like_HUS"/>
    <property type="match status" value="1"/>
</dbReference>
<dbReference type="SUPFAM" id="SSF48425">
    <property type="entry name" value="Sec7 domain"/>
    <property type="match status" value="1"/>
</dbReference>
<dbReference type="Pfam" id="PF23325">
    <property type="entry name" value="TPR_28"/>
    <property type="match status" value="1"/>
</dbReference>
<dbReference type="GO" id="GO:0005085">
    <property type="term" value="F:guanyl-nucleotide exchange factor activity"/>
    <property type="evidence" value="ECO:0007669"/>
    <property type="project" value="InterPro"/>
</dbReference>
<dbReference type="PANTHER" id="PTHR10663">
    <property type="entry name" value="GUANYL-NUCLEOTIDE EXCHANGE FACTOR"/>
    <property type="match status" value="1"/>
</dbReference>
<dbReference type="Pfam" id="PF01369">
    <property type="entry name" value="Sec7"/>
    <property type="match status" value="1"/>
</dbReference>
<name>A0A9P5MUV0_9AGAM</name>
<dbReference type="FunFam" id="1.10.1000.11:FF:000002">
    <property type="entry name" value="Cytohesin 1"/>
    <property type="match status" value="1"/>
</dbReference>
<dbReference type="Gene3D" id="1.10.1000.11">
    <property type="entry name" value="Arf Nucleotide-binding Site Opener,domain 2"/>
    <property type="match status" value="1"/>
</dbReference>
<dbReference type="InterPro" id="IPR023394">
    <property type="entry name" value="Sec7_C_sf"/>
</dbReference>
<dbReference type="EMBL" id="WHVB01000010">
    <property type="protein sequence ID" value="KAF8479214.1"/>
    <property type="molecule type" value="Genomic_DNA"/>
</dbReference>
<organism evidence="3 4">
    <name type="scientific">Russula ochroleuca</name>
    <dbReference type="NCBI Taxonomy" id="152965"/>
    <lineage>
        <taxon>Eukaryota</taxon>
        <taxon>Fungi</taxon>
        <taxon>Dikarya</taxon>
        <taxon>Basidiomycota</taxon>
        <taxon>Agaricomycotina</taxon>
        <taxon>Agaricomycetes</taxon>
        <taxon>Russulales</taxon>
        <taxon>Russulaceae</taxon>
        <taxon>Russula</taxon>
    </lineage>
</organism>
<evidence type="ECO:0000256" key="1">
    <source>
        <dbReference type="SAM" id="MobiDB-lite"/>
    </source>
</evidence>
<dbReference type="InterPro" id="IPR032691">
    <property type="entry name" value="Mon2/Sec7/BIG1-like_HUS"/>
</dbReference>
<evidence type="ECO:0000313" key="4">
    <source>
        <dbReference type="Proteomes" id="UP000759537"/>
    </source>
</evidence>
<dbReference type="SMART" id="SM00222">
    <property type="entry name" value="Sec7"/>
    <property type="match status" value="1"/>
</dbReference>
<dbReference type="InterPro" id="IPR016024">
    <property type="entry name" value="ARM-type_fold"/>
</dbReference>
<dbReference type="GO" id="GO:0032012">
    <property type="term" value="P:regulation of ARF protein signal transduction"/>
    <property type="evidence" value="ECO:0007669"/>
    <property type="project" value="InterPro"/>
</dbReference>
<dbReference type="OrthoDB" id="10258608at2759"/>
<evidence type="ECO:0000259" key="2">
    <source>
        <dbReference type="PROSITE" id="PS50190"/>
    </source>
</evidence>
<reference evidence="3" key="2">
    <citation type="journal article" date="2020" name="Nat. Commun.">
        <title>Large-scale genome sequencing of mycorrhizal fungi provides insights into the early evolution of symbiotic traits.</title>
        <authorList>
            <person name="Miyauchi S."/>
            <person name="Kiss E."/>
            <person name="Kuo A."/>
            <person name="Drula E."/>
            <person name="Kohler A."/>
            <person name="Sanchez-Garcia M."/>
            <person name="Morin E."/>
            <person name="Andreopoulos B."/>
            <person name="Barry K.W."/>
            <person name="Bonito G."/>
            <person name="Buee M."/>
            <person name="Carver A."/>
            <person name="Chen C."/>
            <person name="Cichocki N."/>
            <person name="Clum A."/>
            <person name="Culley D."/>
            <person name="Crous P.W."/>
            <person name="Fauchery L."/>
            <person name="Girlanda M."/>
            <person name="Hayes R.D."/>
            <person name="Keri Z."/>
            <person name="LaButti K."/>
            <person name="Lipzen A."/>
            <person name="Lombard V."/>
            <person name="Magnuson J."/>
            <person name="Maillard F."/>
            <person name="Murat C."/>
            <person name="Nolan M."/>
            <person name="Ohm R.A."/>
            <person name="Pangilinan J."/>
            <person name="Pereira M.F."/>
            <person name="Perotto S."/>
            <person name="Peter M."/>
            <person name="Pfister S."/>
            <person name="Riley R."/>
            <person name="Sitrit Y."/>
            <person name="Stielow J.B."/>
            <person name="Szollosi G."/>
            <person name="Zifcakova L."/>
            <person name="Stursova M."/>
            <person name="Spatafora J.W."/>
            <person name="Tedersoo L."/>
            <person name="Vaario L.M."/>
            <person name="Yamada A."/>
            <person name="Yan M."/>
            <person name="Wang P."/>
            <person name="Xu J."/>
            <person name="Bruns T."/>
            <person name="Baldrian P."/>
            <person name="Vilgalys R."/>
            <person name="Dunand C."/>
            <person name="Henrissat B."/>
            <person name="Grigoriev I.V."/>
            <person name="Hibbett D."/>
            <person name="Nagy L.G."/>
            <person name="Martin F.M."/>
        </authorList>
    </citation>
    <scope>NUCLEOTIDE SEQUENCE</scope>
    <source>
        <strain evidence="3">Prilba</strain>
    </source>
</reference>
<feature type="domain" description="SEC7" evidence="2">
    <location>
        <begin position="561"/>
        <end position="753"/>
    </location>
</feature>
<dbReference type="InterPro" id="IPR000904">
    <property type="entry name" value="Sec7_dom"/>
</dbReference>
<feature type="compositionally biased region" description="Low complexity" evidence="1">
    <location>
        <begin position="419"/>
        <end position="437"/>
    </location>
</feature>
<dbReference type="GO" id="GO:0005794">
    <property type="term" value="C:Golgi apparatus"/>
    <property type="evidence" value="ECO:0007669"/>
    <property type="project" value="UniProtKB-ARBA"/>
</dbReference>
<dbReference type="SUPFAM" id="SSF48371">
    <property type="entry name" value="ARM repeat"/>
    <property type="match status" value="1"/>
</dbReference>